<dbReference type="AlphaFoldDB" id="E2ASL0"/>
<dbReference type="InParanoid" id="E2ASL0"/>
<organism evidence="2">
    <name type="scientific">Camponotus floridanus</name>
    <name type="common">Florida carpenter ant</name>
    <dbReference type="NCBI Taxonomy" id="104421"/>
    <lineage>
        <taxon>Eukaryota</taxon>
        <taxon>Metazoa</taxon>
        <taxon>Ecdysozoa</taxon>
        <taxon>Arthropoda</taxon>
        <taxon>Hexapoda</taxon>
        <taxon>Insecta</taxon>
        <taxon>Pterygota</taxon>
        <taxon>Neoptera</taxon>
        <taxon>Endopterygota</taxon>
        <taxon>Hymenoptera</taxon>
        <taxon>Apocrita</taxon>
        <taxon>Aculeata</taxon>
        <taxon>Formicoidea</taxon>
        <taxon>Formicidae</taxon>
        <taxon>Formicinae</taxon>
        <taxon>Camponotus</taxon>
    </lineage>
</organism>
<gene>
    <name evidence="1" type="ORF">EAG_02369</name>
</gene>
<evidence type="ECO:0000313" key="2">
    <source>
        <dbReference type="Proteomes" id="UP000000311"/>
    </source>
</evidence>
<accession>E2ASL0</accession>
<evidence type="ECO:0000313" key="1">
    <source>
        <dbReference type="EMBL" id="EFN63570.1"/>
    </source>
</evidence>
<reference evidence="1 2" key="1">
    <citation type="journal article" date="2010" name="Science">
        <title>Genomic comparison of the ants Camponotus floridanus and Harpegnathos saltator.</title>
        <authorList>
            <person name="Bonasio R."/>
            <person name="Zhang G."/>
            <person name="Ye C."/>
            <person name="Mutti N.S."/>
            <person name="Fang X."/>
            <person name="Qin N."/>
            <person name="Donahue G."/>
            <person name="Yang P."/>
            <person name="Li Q."/>
            <person name="Li C."/>
            <person name="Zhang P."/>
            <person name="Huang Z."/>
            <person name="Berger S.L."/>
            <person name="Reinberg D."/>
            <person name="Wang J."/>
            <person name="Liebig J."/>
        </authorList>
    </citation>
    <scope>NUCLEOTIDE SEQUENCE [LARGE SCALE GENOMIC DNA]</scope>
    <source>
        <strain evidence="2">C129</strain>
    </source>
</reference>
<sequence>MSWASRRWASVQAMGIRDGDTRIRVGVLFLSGSHAAPSRRRHSRRRRCCSADLLLLLHDVSRSSLKCRYHSENNPLLVSSDDAISFHRNVLNLKQRALGLLEQYRIRFSQLNWSVDKVHDVGLRAITHFSSSLSSVEPTSHETTTTFSVAVPNSKGSISRPNFDRPNSPFSFHIEYPVKECAAGRHCCVHAALSFTLPIIHPPAPSTSQPLLLRPVVTGSILLPRIRRDGNLAESFAIYDGANAPPPARTYFGLYASKMNSVICRSLDNDITDTATYVSANE</sequence>
<name>E2ASL0_CAMFO</name>
<dbReference type="Proteomes" id="UP000000311">
    <property type="component" value="Unassembled WGS sequence"/>
</dbReference>
<proteinExistence type="predicted"/>
<keyword evidence="2" id="KW-1185">Reference proteome</keyword>
<dbReference type="EMBL" id="GL442330">
    <property type="protein sequence ID" value="EFN63570.1"/>
    <property type="molecule type" value="Genomic_DNA"/>
</dbReference>
<protein>
    <submittedName>
        <fullName evidence="1">Uncharacterized protein</fullName>
    </submittedName>
</protein>